<dbReference type="EMBL" id="LK032160">
    <property type="protein sequence ID" value="CDY24528.1"/>
    <property type="molecule type" value="Genomic_DNA"/>
</dbReference>
<accession>A0A078GIX6</accession>
<evidence type="ECO:0000313" key="1">
    <source>
        <dbReference type="EMBL" id="CDY24528.1"/>
    </source>
</evidence>
<reference evidence="1 2" key="1">
    <citation type="journal article" date="2014" name="Science">
        <title>Plant genetics. Early allopolyploid evolution in the post-Neolithic Brassica napus oilseed genome.</title>
        <authorList>
            <person name="Chalhoub B."/>
            <person name="Denoeud F."/>
            <person name="Liu S."/>
            <person name="Parkin I.A."/>
            <person name="Tang H."/>
            <person name="Wang X."/>
            <person name="Chiquet J."/>
            <person name="Belcram H."/>
            <person name="Tong C."/>
            <person name="Samans B."/>
            <person name="Correa M."/>
            <person name="Da Silva C."/>
            <person name="Just J."/>
            <person name="Falentin C."/>
            <person name="Koh C.S."/>
            <person name="Le Clainche I."/>
            <person name="Bernard M."/>
            <person name="Bento P."/>
            <person name="Noel B."/>
            <person name="Labadie K."/>
            <person name="Alberti A."/>
            <person name="Charles M."/>
            <person name="Arnaud D."/>
            <person name="Guo H."/>
            <person name="Daviaud C."/>
            <person name="Alamery S."/>
            <person name="Jabbari K."/>
            <person name="Zhao M."/>
            <person name="Edger P.P."/>
            <person name="Chelaifa H."/>
            <person name="Tack D."/>
            <person name="Lassalle G."/>
            <person name="Mestiri I."/>
            <person name="Schnel N."/>
            <person name="Le Paslier M.C."/>
            <person name="Fan G."/>
            <person name="Renault V."/>
            <person name="Bayer P.E."/>
            <person name="Golicz A.A."/>
            <person name="Manoli S."/>
            <person name="Lee T.H."/>
            <person name="Thi V.H."/>
            <person name="Chalabi S."/>
            <person name="Hu Q."/>
            <person name="Fan C."/>
            <person name="Tollenaere R."/>
            <person name="Lu Y."/>
            <person name="Battail C."/>
            <person name="Shen J."/>
            <person name="Sidebottom C.H."/>
            <person name="Wang X."/>
            <person name="Canaguier A."/>
            <person name="Chauveau A."/>
            <person name="Berard A."/>
            <person name="Deniot G."/>
            <person name="Guan M."/>
            <person name="Liu Z."/>
            <person name="Sun F."/>
            <person name="Lim Y.P."/>
            <person name="Lyons E."/>
            <person name="Town C.D."/>
            <person name="Bancroft I."/>
            <person name="Wang X."/>
            <person name="Meng J."/>
            <person name="Ma J."/>
            <person name="Pires J.C."/>
            <person name="King G.J."/>
            <person name="Brunel D."/>
            <person name="Delourme R."/>
            <person name="Renard M."/>
            <person name="Aury J.M."/>
            <person name="Adams K.L."/>
            <person name="Batley J."/>
            <person name="Snowdon R.J."/>
            <person name="Tost J."/>
            <person name="Edwards D."/>
            <person name="Zhou Y."/>
            <person name="Hua W."/>
            <person name="Sharpe A.G."/>
            <person name="Paterson A.H."/>
            <person name="Guan C."/>
            <person name="Wincker P."/>
        </authorList>
    </citation>
    <scope>NUCLEOTIDE SEQUENCE [LARGE SCALE GENOMIC DNA]</scope>
    <source>
        <strain evidence="2">cv. Darmor-bzh</strain>
    </source>
</reference>
<dbReference type="PaxDb" id="3708-A0A078GIX6"/>
<sequence length="28" mass="3130">MAKICHRCTSTTAVIHCDTFVTKFVMNA</sequence>
<organism evidence="1 2">
    <name type="scientific">Brassica napus</name>
    <name type="common">Rape</name>
    <dbReference type="NCBI Taxonomy" id="3708"/>
    <lineage>
        <taxon>Eukaryota</taxon>
        <taxon>Viridiplantae</taxon>
        <taxon>Streptophyta</taxon>
        <taxon>Embryophyta</taxon>
        <taxon>Tracheophyta</taxon>
        <taxon>Spermatophyta</taxon>
        <taxon>Magnoliopsida</taxon>
        <taxon>eudicotyledons</taxon>
        <taxon>Gunneridae</taxon>
        <taxon>Pentapetalae</taxon>
        <taxon>rosids</taxon>
        <taxon>malvids</taxon>
        <taxon>Brassicales</taxon>
        <taxon>Brassicaceae</taxon>
        <taxon>Brassiceae</taxon>
        <taxon>Brassica</taxon>
    </lineage>
</organism>
<dbReference type="Gramene" id="CDY24528">
    <property type="protein sequence ID" value="CDY24528"/>
    <property type="gene ID" value="GSBRNA2T00026837001"/>
</dbReference>
<proteinExistence type="predicted"/>
<dbReference type="Proteomes" id="UP000028999">
    <property type="component" value="Unassembled WGS sequence"/>
</dbReference>
<gene>
    <name evidence="1" type="primary">BnaA01g22320D</name>
    <name evidence="1" type="ORF">GSBRNA2T00026837001</name>
</gene>
<evidence type="ECO:0000313" key="2">
    <source>
        <dbReference type="Proteomes" id="UP000028999"/>
    </source>
</evidence>
<protein>
    <submittedName>
        <fullName evidence="1">BnaA01g22320D protein</fullName>
    </submittedName>
</protein>
<keyword evidence="2" id="KW-1185">Reference proteome</keyword>
<dbReference type="AlphaFoldDB" id="A0A078GIX6"/>
<name>A0A078GIX6_BRANA</name>